<sequence length="409" mass="45206">MGWGEGERSQQDPTFTQGYRNHFTATPWATPHRPAPTHPKPKVLGTQTATVTGPAGEEIHCDEQGRIKVQFHWDREGQADANTSCWLRVASNWAGNHWGSVTIPRIGMEVLVSFLEGDPDQPLVSGCLYNSAHPVPYELPEHKTRTVFKSLSSPGGNGFNELRIEDRAGEEQIFIHAQRDWDQNIQHDQTIRVGNERHERIEANRYTENLAEEHHTTHADRKTEIRADDHLTVAHNQHIKLGQGQFIEAGREIHYHAGDKVVIDAGMELTARGGGSFLKLDPSGVTLNGPIIRINAGGAAGRGSGLGILQPAVPALVDMARNGSLLSNLTQERYDEQCRFVTCHNKPIPGLTAAILVPGESAPRIFRSDSDGRSSRVATDQSENLEVHLLWDELEVPDSANDYLKSRAP</sequence>
<dbReference type="InterPro" id="IPR017847">
    <property type="entry name" value="T6SS_RhsGE_Vgr_subset"/>
</dbReference>
<comment type="similarity">
    <text evidence="2">Belongs to the VgrG protein family.</text>
</comment>
<dbReference type="InterPro" id="IPR054030">
    <property type="entry name" value="Gp5_Vgr_C"/>
</dbReference>
<comment type="subcellular location">
    <subcellularLocation>
        <location evidence="1">Secreted</location>
    </subcellularLocation>
</comment>
<dbReference type="Pfam" id="PF04717">
    <property type="entry name" value="Phage_base_V"/>
    <property type="match status" value="1"/>
</dbReference>
<dbReference type="PANTHER" id="PTHR32305:SF15">
    <property type="entry name" value="PROTEIN RHSA-RELATED"/>
    <property type="match status" value="1"/>
</dbReference>
<dbReference type="Gene3D" id="2.40.50.230">
    <property type="entry name" value="Gp5 N-terminal domain"/>
    <property type="match status" value="1"/>
</dbReference>
<dbReference type="InterPro" id="IPR006531">
    <property type="entry name" value="Gp5/Vgr_OB"/>
</dbReference>
<dbReference type="EMBL" id="BMNN01000002">
    <property type="protein sequence ID" value="GGI98639.1"/>
    <property type="molecule type" value="Genomic_DNA"/>
</dbReference>
<evidence type="ECO:0000259" key="6">
    <source>
        <dbReference type="Pfam" id="PF22178"/>
    </source>
</evidence>
<dbReference type="Proteomes" id="UP000633263">
    <property type="component" value="Unassembled WGS sequence"/>
</dbReference>
<feature type="domain" description="Gp5/Type VI secretion system Vgr protein OB-fold" evidence="5">
    <location>
        <begin position="62"/>
        <end position="129"/>
    </location>
</feature>
<feature type="region of interest" description="Disordered" evidence="4">
    <location>
        <begin position="24"/>
        <end position="43"/>
    </location>
</feature>
<dbReference type="NCBIfam" id="TIGR01646">
    <property type="entry name" value="vgr_GE"/>
    <property type="match status" value="1"/>
</dbReference>
<dbReference type="Pfam" id="PF22178">
    <property type="entry name" value="Gp5_trimer_C"/>
    <property type="match status" value="1"/>
</dbReference>
<gene>
    <name evidence="7" type="ORF">GCM10009083_14190</name>
</gene>
<evidence type="ECO:0000256" key="2">
    <source>
        <dbReference type="ARBA" id="ARBA00005558"/>
    </source>
</evidence>
<proteinExistence type="inferred from homology"/>
<name>A0ABQ2CRD5_9GAMM</name>
<evidence type="ECO:0008006" key="9">
    <source>
        <dbReference type="Google" id="ProtNLM"/>
    </source>
</evidence>
<accession>A0ABQ2CRD5</accession>
<dbReference type="InterPro" id="IPR050708">
    <property type="entry name" value="T6SS_VgrG/RHS"/>
</dbReference>
<feature type="domain" description="Gp5/Type VI secretion system Vgr C-terminal trimerisation" evidence="6">
    <location>
        <begin position="147"/>
        <end position="252"/>
    </location>
</feature>
<evidence type="ECO:0000313" key="7">
    <source>
        <dbReference type="EMBL" id="GGI98639.1"/>
    </source>
</evidence>
<dbReference type="PANTHER" id="PTHR32305">
    <property type="match status" value="1"/>
</dbReference>
<evidence type="ECO:0000256" key="3">
    <source>
        <dbReference type="ARBA" id="ARBA00022525"/>
    </source>
</evidence>
<evidence type="ECO:0000259" key="5">
    <source>
        <dbReference type="Pfam" id="PF04717"/>
    </source>
</evidence>
<protein>
    <recommendedName>
        <fullName evidence="9">Type VI secretion system secreted protein VgrG</fullName>
    </recommendedName>
</protein>
<dbReference type="InterPro" id="IPR006533">
    <property type="entry name" value="T6SS_Vgr_RhsGE"/>
</dbReference>
<dbReference type="InterPro" id="IPR037026">
    <property type="entry name" value="Vgr_OB-fold_dom_sf"/>
</dbReference>
<evidence type="ECO:0000313" key="8">
    <source>
        <dbReference type="Proteomes" id="UP000633263"/>
    </source>
</evidence>
<evidence type="ECO:0000256" key="1">
    <source>
        <dbReference type="ARBA" id="ARBA00004613"/>
    </source>
</evidence>
<dbReference type="SUPFAM" id="SSF69255">
    <property type="entry name" value="gp5 N-terminal domain-like"/>
    <property type="match status" value="1"/>
</dbReference>
<keyword evidence="3" id="KW-0964">Secreted</keyword>
<dbReference type="NCBIfam" id="TIGR03361">
    <property type="entry name" value="VI_Rhs_Vgr"/>
    <property type="match status" value="1"/>
</dbReference>
<dbReference type="SUPFAM" id="SSF69349">
    <property type="entry name" value="Phage fibre proteins"/>
    <property type="match status" value="1"/>
</dbReference>
<evidence type="ECO:0000256" key="4">
    <source>
        <dbReference type="SAM" id="MobiDB-lite"/>
    </source>
</evidence>
<reference evidence="8" key="1">
    <citation type="journal article" date="2019" name="Int. J. Syst. Evol. Microbiol.">
        <title>The Global Catalogue of Microorganisms (GCM) 10K type strain sequencing project: providing services to taxonomists for standard genome sequencing and annotation.</title>
        <authorList>
            <consortium name="The Broad Institute Genomics Platform"/>
            <consortium name="The Broad Institute Genome Sequencing Center for Infectious Disease"/>
            <person name="Wu L."/>
            <person name="Ma J."/>
        </authorList>
    </citation>
    <scope>NUCLEOTIDE SEQUENCE [LARGE SCALE GENOMIC DNA]</scope>
    <source>
        <strain evidence="8">JCM 11590</strain>
    </source>
</reference>
<comment type="caution">
    <text evidence="7">The sequence shown here is derived from an EMBL/GenBank/DDBJ whole genome shotgun (WGS) entry which is preliminary data.</text>
</comment>
<keyword evidence="8" id="KW-1185">Reference proteome</keyword>
<organism evidence="7 8">
    <name type="scientific">Halopseudomonas pertucinogena</name>
    <dbReference type="NCBI Taxonomy" id="86175"/>
    <lineage>
        <taxon>Bacteria</taxon>
        <taxon>Pseudomonadati</taxon>
        <taxon>Pseudomonadota</taxon>
        <taxon>Gammaproteobacteria</taxon>
        <taxon>Pseudomonadales</taxon>
        <taxon>Pseudomonadaceae</taxon>
        <taxon>Halopseudomonas</taxon>
    </lineage>
</organism>